<dbReference type="InterPro" id="IPR037257">
    <property type="entry name" value="T2SS_E_N_sf"/>
</dbReference>
<dbReference type="InterPro" id="IPR027417">
    <property type="entry name" value="P-loop_NTPase"/>
</dbReference>
<keyword evidence="7" id="KW-1185">Reference proteome</keyword>
<gene>
    <name evidence="6" type="ORF">SAMN05421508_11145</name>
</gene>
<evidence type="ECO:0000256" key="2">
    <source>
        <dbReference type="ARBA" id="ARBA00022741"/>
    </source>
</evidence>
<dbReference type="RefSeq" id="WP_245913578.1">
    <property type="nucleotide sequence ID" value="NZ_OCNJ01000011.1"/>
</dbReference>
<reference evidence="6 7" key="1">
    <citation type="submission" date="2017-09" db="EMBL/GenBank/DDBJ databases">
        <authorList>
            <person name="Ehlers B."/>
            <person name="Leendertz F.H."/>
        </authorList>
    </citation>
    <scope>NUCLEOTIDE SEQUENCE [LARGE SCALE GENOMIC DNA]</scope>
    <source>
        <strain evidence="6 7">USBA 140</strain>
    </source>
</reference>
<feature type="compositionally biased region" description="Low complexity" evidence="4">
    <location>
        <begin position="169"/>
        <end position="193"/>
    </location>
</feature>
<evidence type="ECO:0000259" key="5">
    <source>
        <dbReference type="PROSITE" id="PS00662"/>
    </source>
</evidence>
<feature type="compositionally biased region" description="Pro residues" evidence="4">
    <location>
        <begin position="76"/>
        <end position="85"/>
    </location>
</feature>
<proteinExistence type="inferred from homology"/>
<dbReference type="SUPFAM" id="SSF160246">
    <property type="entry name" value="EspE N-terminal domain-like"/>
    <property type="match status" value="1"/>
</dbReference>
<keyword evidence="3" id="KW-0067">ATP-binding</keyword>
<feature type="compositionally biased region" description="Pro residues" evidence="4">
    <location>
        <begin position="46"/>
        <end position="59"/>
    </location>
</feature>
<dbReference type="GO" id="GO:0005524">
    <property type="term" value="F:ATP binding"/>
    <property type="evidence" value="ECO:0007669"/>
    <property type="project" value="UniProtKB-KW"/>
</dbReference>
<organism evidence="6 7">
    <name type="scientific">Caenispirillum bisanense</name>
    <dbReference type="NCBI Taxonomy" id="414052"/>
    <lineage>
        <taxon>Bacteria</taxon>
        <taxon>Pseudomonadati</taxon>
        <taxon>Pseudomonadota</taxon>
        <taxon>Alphaproteobacteria</taxon>
        <taxon>Rhodospirillales</taxon>
        <taxon>Novispirillaceae</taxon>
        <taxon>Caenispirillum</taxon>
    </lineage>
</organism>
<evidence type="ECO:0000256" key="4">
    <source>
        <dbReference type="SAM" id="MobiDB-lite"/>
    </source>
</evidence>
<dbReference type="CDD" id="cd01129">
    <property type="entry name" value="PulE-GspE-like"/>
    <property type="match status" value="1"/>
</dbReference>
<dbReference type="PANTHER" id="PTHR30258">
    <property type="entry name" value="TYPE II SECRETION SYSTEM PROTEIN GSPE-RELATED"/>
    <property type="match status" value="1"/>
</dbReference>
<dbReference type="Pfam" id="PF00437">
    <property type="entry name" value="T2SSE"/>
    <property type="match status" value="1"/>
</dbReference>
<dbReference type="Pfam" id="PF05157">
    <property type="entry name" value="MshEN"/>
    <property type="match status" value="1"/>
</dbReference>
<dbReference type="SMART" id="SM00382">
    <property type="entry name" value="AAA"/>
    <property type="match status" value="1"/>
</dbReference>
<accession>A0A286GWV4</accession>
<evidence type="ECO:0000256" key="1">
    <source>
        <dbReference type="ARBA" id="ARBA00006611"/>
    </source>
</evidence>
<dbReference type="InterPro" id="IPR007831">
    <property type="entry name" value="T2SS_GspE_N"/>
</dbReference>
<dbReference type="Gene3D" id="3.40.50.300">
    <property type="entry name" value="P-loop containing nucleotide triphosphate hydrolases"/>
    <property type="match status" value="1"/>
</dbReference>
<dbReference type="AlphaFoldDB" id="A0A286GWV4"/>
<dbReference type="PANTHER" id="PTHR30258:SF1">
    <property type="entry name" value="PROTEIN TRANSPORT PROTEIN HOFB HOMOLOG"/>
    <property type="match status" value="1"/>
</dbReference>
<dbReference type="EMBL" id="OCNJ01000011">
    <property type="protein sequence ID" value="SOE00027.1"/>
    <property type="molecule type" value="Genomic_DNA"/>
</dbReference>
<dbReference type="SUPFAM" id="SSF52540">
    <property type="entry name" value="P-loop containing nucleoside triphosphate hydrolases"/>
    <property type="match status" value="1"/>
</dbReference>
<sequence>MRLTLGETPGQGETLTTAAETGPAVPAPARPVRLALGDAPGAGEAAPPPPAEVPAPPRTPALDLGTPQEIAAAAPPVAPAPPPKPAAVALDLGAPEESKPVPSPPALPAQARLPEPEAPPPAAPPPSPAKPAGALPPLEALPPAPAAPTAAKPASAPPRGLPPLPDLPAAPAAAAPRATPPAAGRPAGGLPPLAAVPPVAPPPPPPVQAAAPVPPPPPTAPVPPVVAAPPPPPPPPPEPLPRPPAAPPAADGPTGRPPVRLGDKLVERGLISKDQLQVALQEKKRSPKMMGELLVDLGFITEQALAAVLAEDSGFERFDPAGTMVDPELLKLIPKEVANRYRVFPVTMQDKAVRMAMADIYDVMALDQIKRHLPADAEIQPLVCSDTEIQQAIDQYYGHELSIDGVLRELEKLRDGDVDASALDDTTGGYTHPVVRLVNAILLDAVKSKASDIHFEPEGNFLRVRYRIDGMMMQIRTIHKQHWGAFSHRMKIMSGMNIADRLNPQDGRFSLAMANKRIDFRVSSLPTVHGENLVLRILDKSSAQVKLTELGYSEHNFDMLTKMVRRPEGIIIVTGPTGSGKTTTLYAIMNYINSLDLNIMTLEDPVEFELSLIRQSQIREGSQMTFADGIRSLMRQDPDVILVGEVRDADTASMALRAAMTGHQVYTTLHTNDAAGAIPRLQDLGMRPSLMSGNVIGVVAQRLGRKLCDACKQPAPATERECRILGVDPARPPVIHQPKGCEKCRGTGYKGRIAVSEILPFNDTIDEMIIADAPLSRIRERARDYGFVPMVDDGIGKVLAGVMSIEGLMKAVNITDRL</sequence>
<keyword evidence="2" id="KW-0547">Nucleotide-binding</keyword>
<evidence type="ECO:0000256" key="3">
    <source>
        <dbReference type="ARBA" id="ARBA00022840"/>
    </source>
</evidence>
<protein>
    <submittedName>
        <fullName evidence="6">General secretion pathway protein E/type IV pilus assembly protein PilB</fullName>
    </submittedName>
</protein>
<dbReference type="Gene3D" id="3.30.300.160">
    <property type="entry name" value="Type II secretion system, protein E, N-terminal domain"/>
    <property type="match status" value="1"/>
</dbReference>
<dbReference type="PROSITE" id="PS00662">
    <property type="entry name" value="T2SP_E"/>
    <property type="match status" value="1"/>
</dbReference>
<evidence type="ECO:0000313" key="6">
    <source>
        <dbReference type="EMBL" id="SOE00027.1"/>
    </source>
</evidence>
<dbReference type="GO" id="GO:0016887">
    <property type="term" value="F:ATP hydrolysis activity"/>
    <property type="evidence" value="ECO:0007669"/>
    <property type="project" value="TreeGrafter"/>
</dbReference>
<feature type="compositionally biased region" description="Low complexity" evidence="4">
    <location>
        <begin position="248"/>
        <end position="258"/>
    </location>
</feature>
<feature type="compositionally biased region" description="Pro residues" evidence="4">
    <location>
        <begin position="155"/>
        <end position="168"/>
    </location>
</feature>
<feature type="region of interest" description="Disordered" evidence="4">
    <location>
        <begin position="1"/>
        <end position="261"/>
    </location>
</feature>
<dbReference type="GO" id="GO:0005886">
    <property type="term" value="C:plasma membrane"/>
    <property type="evidence" value="ECO:0007669"/>
    <property type="project" value="TreeGrafter"/>
</dbReference>
<evidence type="ECO:0000313" key="7">
    <source>
        <dbReference type="Proteomes" id="UP000219621"/>
    </source>
</evidence>
<name>A0A286GWV4_9PROT</name>
<dbReference type="InterPro" id="IPR003593">
    <property type="entry name" value="AAA+_ATPase"/>
</dbReference>
<feature type="domain" description="Bacterial type II secretion system protein E" evidence="5">
    <location>
        <begin position="634"/>
        <end position="648"/>
    </location>
</feature>
<dbReference type="Proteomes" id="UP000219621">
    <property type="component" value="Unassembled WGS sequence"/>
</dbReference>
<dbReference type="InterPro" id="IPR001482">
    <property type="entry name" value="T2SS/T4SS_dom"/>
</dbReference>
<feature type="compositionally biased region" description="Pro residues" evidence="4">
    <location>
        <begin position="194"/>
        <end position="247"/>
    </location>
</feature>
<feature type="compositionally biased region" description="Low complexity" evidence="4">
    <location>
        <begin position="30"/>
        <end position="45"/>
    </location>
</feature>
<feature type="compositionally biased region" description="Pro residues" evidence="4">
    <location>
        <begin position="116"/>
        <end position="129"/>
    </location>
</feature>
<comment type="similarity">
    <text evidence="1">Belongs to the GSP E family.</text>
</comment>
<dbReference type="Gene3D" id="3.30.450.90">
    <property type="match status" value="1"/>
</dbReference>